<dbReference type="EMBL" id="PNBA02000018">
    <property type="protein sequence ID" value="KAG6392219.1"/>
    <property type="molecule type" value="Genomic_DNA"/>
</dbReference>
<feature type="region of interest" description="Disordered" evidence="1">
    <location>
        <begin position="105"/>
        <end position="155"/>
    </location>
</feature>
<organism evidence="2">
    <name type="scientific">Salvia splendens</name>
    <name type="common">Scarlet sage</name>
    <dbReference type="NCBI Taxonomy" id="180675"/>
    <lineage>
        <taxon>Eukaryota</taxon>
        <taxon>Viridiplantae</taxon>
        <taxon>Streptophyta</taxon>
        <taxon>Embryophyta</taxon>
        <taxon>Tracheophyta</taxon>
        <taxon>Spermatophyta</taxon>
        <taxon>Magnoliopsida</taxon>
        <taxon>eudicotyledons</taxon>
        <taxon>Gunneridae</taxon>
        <taxon>Pentapetalae</taxon>
        <taxon>asterids</taxon>
        <taxon>lamiids</taxon>
        <taxon>Lamiales</taxon>
        <taxon>Lamiaceae</taxon>
        <taxon>Nepetoideae</taxon>
        <taxon>Mentheae</taxon>
        <taxon>Salviinae</taxon>
        <taxon>Salvia</taxon>
        <taxon>Salvia subgen. Calosphace</taxon>
        <taxon>core Calosphace</taxon>
    </lineage>
</organism>
<dbReference type="PANTHER" id="PTHR31008">
    <property type="entry name" value="COP1-INTERACTING PROTEIN-RELATED"/>
    <property type="match status" value="1"/>
</dbReference>
<gene>
    <name evidence="2" type="ORF">SASPL_146432</name>
</gene>
<feature type="region of interest" description="Disordered" evidence="1">
    <location>
        <begin position="253"/>
        <end position="290"/>
    </location>
</feature>
<comment type="caution">
    <text evidence="2">The sequence shown here is derived from an EMBL/GenBank/DDBJ whole genome shotgun (WGS) entry which is preliminary data.</text>
</comment>
<dbReference type="AlphaFoldDB" id="A0A8X8Z5S4"/>
<evidence type="ECO:0000313" key="2">
    <source>
        <dbReference type="EMBL" id="KAG6392219.1"/>
    </source>
</evidence>
<feature type="region of interest" description="Disordered" evidence="1">
    <location>
        <begin position="335"/>
        <end position="495"/>
    </location>
</feature>
<evidence type="ECO:0000256" key="1">
    <source>
        <dbReference type="SAM" id="MobiDB-lite"/>
    </source>
</evidence>
<feature type="compositionally biased region" description="Basic and acidic residues" evidence="1">
    <location>
        <begin position="413"/>
        <end position="423"/>
    </location>
</feature>
<feature type="compositionally biased region" description="Polar residues" evidence="1">
    <location>
        <begin position="277"/>
        <end position="290"/>
    </location>
</feature>
<keyword evidence="3" id="KW-1185">Reference proteome</keyword>
<feature type="compositionally biased region" description="Polar residues" evidence="1">
    <location>
        <begin position="569"/>
        <end position="590"/>
    </location>
</feature>
<feature type="region of interest" description="Disordered" evidence="1">
    <location>
        <begin position="566"/>
        <end position="613"/>
    </location>
</feature>
<sequence length="613" mass="68439">MDCNAILDYALFQLTPTRTRCDLVVFCGKRSEKLASGLLEPFVAHLQYAKDQIPKGGYSITLRPPHDDASWFTKATFQRFVRFVSTPEILERIIRIEREILQIDSSTQSNENPTVDEAGHSVEGTDGNPKKSTNSSKLSSEEEDHGAELRGHSRARLQHLMDTRKTLLLKEQAMAYARAVVAGYEMEDIDDLICFADKFGASQLREACIDFTELYNRKHSNDQWRDELAAVQASSMTDLPYLATSGIMLTGENFHGNGSSVPLERTGSSDTDKSKESNSTGEQRPNMQQVPWMNQIPPYMYNFQGPMQQMPPYQGYHYPGMPPYYPGNMGWPSPGCPNSTKNHRSSRRKEKSFNTDKSEEDESTASGDSDVGTDSYDEQEQDKKPSSRGKKNKKKSSKTVVIRNINYITSQRHNGDDNEHSDESTGDDATVSLEKHARKSRGNHELGNSTDADVSEGGKSADPWGAFQNLLLSNEDSNPTKHHAGDPMDEQFLMNDSYGGRVSHEAFDLGSEKVKKQPLASDDSALVIHREGENGSNTHIVGFANGEETQTTMKRTVSENENALFARQSIGSRTTTRGGVQDFSSESATIRNRREEDLLRKEKIPKNKCSYGP</sequence>
<protein>
    <submittedName>
        <fullName evidence="2">Uncharacterized protein</fullName>
    </submittedName>
</protein>
<evidence type="ECO:0000313" key="3">
    <source>
        <dbReference type="Proteomes" id="UP000298416"/>
    </source>
</evidence>
<name>A0A8X8Z5S4_SALSN</name>
<feature type="compositionally biased region" description="Basic residues" evidence="1">
    <location>
        <begin position="386"/>
        <end position="397"/>
    </location>
</feature>
<accession>A0A8X8Z5S4</accession>
<feature type="compositionally biased region" description="Basic residues" evidence="1">
    <location>
        <begin position="341"/>
        <end position="350"/>
    </location>
</feature>
<reference evidence="2" key="1">
    <citation type="submission" date="2018-01" db="EMBL/GenBank/DDBJ databases">
        <authorList>
            <person name="Mao J.F."/>
        </authorList>
    </citation>
    <scope>NUCLEOTIDE SEQUENCE</scope>
    <source>
        <strain evidence="2">Huo1</strain>
        <tissue evidence="2">Leaf</tissue>
    </source>
</reference>
<dbReference type="PANTHER" id="PTHR31008:SF0">
    <property type="entry name" value="CSL1"/>
    <property type="match status" value="1"/>
</dbReference>
<dbReference type="Proteomes" id="UP000298416">
    <property type="component" value="Unassembled WGS sequence"/>
</dbReference>
<proteinExistence type="predicted"/>
<reference evidence="2" key="2">
    <citation type="submission" date="2020-08" db="EMBL/GenBank/DDBJ databases">
        <title>Plant Genome Project.</title>
        <authorList>
            <person name="Zhang R.-G."/>
        </authorList>
    </citation>
    <scope>NUCLEOTIDE SEQUENCE</scope>
    <source>
        <strain evidence="2">Huo1</strain>
        <tissue evidence="2">Leaf</tissue>
    </source>
</reference>
<feature type="compositionally biased region" description="Basic and acidic residues" evidence="1">
    <location>
        <begin position="592"/>
        <end position="605"/>
    </location>
</feature>